<proteinExistence type="predicted"/>
<feature type="compositionally biased region" description="Low complexity" evidence="1">
    <location>
        <begin position="246"/>
        <end position="261"/>
    </location>
</feature>
<dbReference type="InterPro" id="IPR044822">
    <property type="entry name" value="Myb_DNA-bind_4"/>
</dbReference>
<comment type="caution">
    <text evidence="3">The sequence shown here is derived from an EMBL/GenBank/DDBJ whole genome shotgun (WGS) entry which is preliminary data.</text>
</comment>
<feature type="compositionally biased region" description="Acidic residues" evidence="1">
    <location>
        <begin position="113"/>
        <end position="135"/>
    </location>
</feature>
<dbReference type="Proteomes" id="UP001460270">
    <property type="component" value="Unassembled WGS sequence"/>
</dbReference>
<feature type="compositionally biased region" description="Polar residues" evidence="1">
    <location>
        <begin position="136"/>
        <end position="155"/>
    </location>
</feature>
<feature type="compositionally biased region" description="Pro residues" evidence="1">
    <location>
        <begin position="235"/>
        <end position="245"/>
    </location>
</feature>
<keyword evidence="4" id="KW-1185">Reference proteome</keyword>
<dbReference type="PANTHER" id="PTHR47595:SF1">
    <property type="entry name" value="MYB_SANT-LIKE DNA-BINDING DOMAIN-CONTAINING PROTEIN"/>
    <property type="match status" value="1"/>
</dbReference>
<evidence type="ECO:0000256" key="1">
    <source>
        <dbReference type="SAM" id="MobiDB-lite"/>
    </source>
</evidence>
<feature type="compositionally biased region" description="Polar residues" evidence="1">
    <location>
        <begin position="273"/>
        <end position="284"/>
    </location>
</feature>
<evidence type="ECO:0000313" key="4">
    <source>
        <dbReference type="Proteomes" id="UP001460270"/>
    </source>
</evidence>
<dbReference type="AlphaFoldDB" id="A0AAW0PYA9"/>
<feature type="domain" description="Myb/SANT-like DNA-binding" evidence="2">
    <location>
        <begin position="6"/>
        <end position="96"/>
    </location>
</feature>
<feature type="region of interest" description="Disordered" evidence="1">
    <location>
        <begin position="100"/>
        <end position="168"/>
    </location>
</feature>
<dbReference type="PANTHER" id="PTHR47595">
    <property type="entry name" value="HEAT SHOCK 70 KDA PROTEIN 14"/>
    <property type="match status" value="1"/>
</dbReference>
<sequence length="284" mass="32152">MAGTKQNWSVSDTNTLLELLKEMKIVQRLDGRKVRNNELFIQVHERLKEAGIERTIEQIKNRWKSLKSAYYKAKTHNNRSGSDPSSFPFYSLMDDLMGERPLSNVPSNGVDVGFEEEESTPTADVTEDGLTDDSSSEGGPESTEVSTDGGDSSQTAKKRKRSSSSGYAKAMCTWSTEQQAFMEKIQESQNKWLEEQQERRLQREERLLSRFIEESSRSNERLVGSLLDGLRAIIPPQPPAPPASPAPSYSSQRSYRTYSGSADFSQHRHNYSDDYNSDYTLQNL</sequence>
<reference evidence="4" key="1">
    <citation type="submission" date="2024-04" db="EMBL/GenBank/DDBJ databases">
        <title>Salinicola lusitanus LLJ914,a marine bacterium isolated from the Okinawa Trough.</title>
        <authorList>
            <person name="Li J."/>
        </authorList>
    </citation>
    <scope>NUCLEOTIDE SEQUENCE [LARGE SCALE GENOMIC DNA]</scope>
</reference>
<dbReference type="Pfam" id="PF13837">
    <property type="entry name" value="Myb_DNA-bind_4"/>
    <property type="match status" value="1"/>
</dbReference>
<name>A0AAW0PYA9_9GOBI</name>
<dbReference type="Gene3D" id="1.10.10.60">
    <property type="entry name" value="Homeodomain-like"/>
    <property type="match status" value="1"/>
</dbReference>
<evidence type="ECO:0000313" key="3">
    <source>
        <dbReference type="EMBL" id="KAK7938656.1"/>
    </source>
</evidence>
<evidence type="ECO:0000259" key="2">
    <source>
        <dbReference type="Pfam" id="PF13837"/>
    </source>
</evidence>
<protein>
    <recommendedName>
        <fullName evidence="2">Myb/SANT-like DNA-binding domain-containing protein</fullName>
    </recommendedName>
</protein>
<feature type="region of interest" description="Disordered" evidence="1">
    <location>
        <begin position="233"/>
        <end position="284"/>
    </location>
</feature>
<accession>A0AAW0PYA9</accession>
<organism evidence="3 4">
    <name type="scientific">Mugilogobius chulae</name>
    <name type="common">yellowstripe goby</name>
    <dbReference type="NCBI Taxonomy" id="88201"/>
    <lineage>
        <taxon>Eukaryota</taxon>
        <taxon>Metazoa</taxon>
        <taxon>Chordata</taxon>
        <taxon>Craniata</taxon>
        <taxon>Vertebrata</taxon>
        <taxon>Euteleostomi</taxon>
        <taxon>Actinopterygii</taxon>
        <taxon>Neopterygii</taxon>
        <taxon>Teleostei</taxon>
        <taxon>Neoteleostei</taxon>
        <taxon>Acanthomorphata</taxon>
        <taxon>Gobiaria</taxon>
        <taxon>Gobiiformes</taxon>
        <taxon>Gobioidei</taxon>
        <taxon>Gobiidae</taxon>
        <taxon>Gobionellinae</taxon>
        <taxon>Mugilogobius</taxon>
    </lineage>
</organism>
<dbReference type="EMBL" id="JBBPFD010000002">
    <property type="protein sequence ID" value="KAK7938656.1"/>
    <property type="molecule type" value="Genomic_DNA"/>
</dbReference>
<gene>
    <name evidence="3" type="ORF">WMY93_001982</name>
</gene>